<protein>
    <recommendedName>
        <fullName evidence="3">DUF4371 domain-containing protein</fullName>
    </recommendedName>
</protein>
<gene>
    <name evidence="1" type="ORF">F7725_025638</name>
</gene>
<dbReference type="OrthoDB" id="10062065at2759"/>
<name>A0A7J5XBR3_DISMA</name>
<evidence type="ECO:0008006" key="3">
    <source>
        <dbReference type="Google" id="ProtNLM"/>
    </source>
</evidence>
<sequence length="82" mass="9140">MVACKEYERGEKVNASLMSTLTKEHTYDGASVMSGKHSGVQARIKEVEKQAFYVHCNAHSLNLVLVDTGLYVFMSGSYVHTR</sequence>
<dbReference type="AlphaFoldDB" id="A0A7J5XBR3"/>
<reference evidence="1 2" key="1">
    <citation type="submission" date="2020-03" db="EMBL/GenBank/DDBJ databases">
        <title>Dissostichus mawsoni Genome sequencing and assembly.</title>
        <authorList>
            <person name="Park H."/>
        </authorList>
    </citation>
    <scope>NUCLEOTIDE SEQUENCE [LARGE SCALE GENOMIC DNA]</scope>
    <source>
        <strain evidence="1">DM0001</strain>
        <tissue evidence="1">Muscle</tissue>
    </source>
</reference>
<dbReference type="Proteomes" id="UP000518266">
    <property type="component" value="Unassembled WGS sequence"/>
</dbReference>
<dbReference type="PANTHER" id="PTHR45749">
    <property type="match status" value="1"/>
</dbReference>
<comment type="caution">
    <text evidence="1">The sequence shown here is derived from an EMBL/GenBank/DDBJ whole genome shotgun (WGS) entry which is preliminary data.</text>
</comment>
<dbReference type="EMBL" id="JAAKFY010000026">
    <property type="protein sequence ID" value="KAF3834434.1"/>
    <property type="molecule type" value="Genomic_DNA"/>
</dbReference>
<dbReference type="PANTHER" id="PTHR45749:SF37">
    <property type="entry name" value="OS05G0311600 PROTEIN"/>
    <property type="match status" value="1"/>
</dbReference>
<accession>A0A7J5XBR3</accession>
<evidence type="ECO:0000313" key="1">
    <source>
        <dbReference type="EMBL" id="KAF3834434.1"/>
    </source>
</evidence>
<organism evidence="1 2">
    <name type="scientific">Dissostichus mawsoni</name>
    <name type="common">Antarctic cod</name>
    <dbReference type="NCBI Taxonomy" id="36200"/>
    <lineage>
        <taxon>Eukaryota</taxon>
        <taxon>Metazoa</taxon>
        <taxon>Chordata</taxon>
        <taxon>Craniata</taxon>
        <taxon>Vertebrata</taxon>
        <taxon>Euteleostomi</taxon>
        <taxon>Actinopterygii</taxon>
        <taxon>Neopterygii</taxon>
        <taxon>Teleostei</taxon>
        <taxon>Neoteleostei</taxon>
        <taxon>Acanthomorphata</taxon>
        <taxon>Eupercaria</taxon>
        <taxon>Perciformes</taxon>
        <taxon>Notothenioidei</taxon>
        <taxon>Nototheniidae</taxon>
        <taxon>Dissostichus</taxon>
    </lineage>
</organism>
<evidence type="ECO:0000313" key="2">
    <source>
        <dbReference type="Proteomes" id="UP000518266"/>
    </source>
</evidence>
<proteinExistence type="predicted"/>
<keyword evidence="2" id="KW-1185">Reference proteome</keyword>